<feature type="domain" description="ABC3 transporter permease C-terminal" evidence="8">
    <location>
        <begin position="319"/>
        <end position="444"/>
    </location>
</feature>
<dbReference type="Proteomes" id="UP001207742">
    <property type="component" value="Unassembled WGS sequence"/>
</dbReference>
<dbReference type="InterPro" id="IPR003838">
    <property type="entry name" value="ABC3_permease_C"/>
</dbReference>
<keyword evidence="10" id="KW-1185">Reference proteome</keyword>
<dbReference type="PANTHER" id="PTHR30489:SF0">
    <property type="entry name" value="LIPOPROTEIN-RELEASING SYSTEM TRANSMEMBRANE PROTEIN LOLE"/>
    <property type="match status" value="1"/>
</dbReference>
<name>A0ABT3IMW2_9BACT</name>
<feature type="transmembrane region" description="Helical" evidence="7">
    <location>
        <begin position="313"/>
        <end position="336"/>
    </location>
</feature>
<evidence type="ECO:0000256" key="4">
    <source>
        <dbReference type="ARBA" id="ARBA00022692"/>
    </source>
</evidence>
<evidence type="ECO:0000313" key="10">
    <source>
        <dbReference type="Proteomes" id="UP001207742"/>
    </source>
</evidence>
<keyword evidence="5 7" id="KW-1133">Transmembrane helix</keyword>
<evidence type="ECO:0000256" key="1">
    <source>
        <dbReference type="ARBA" id="ARBA00004651"/>
    </source>
</evidence>
<keyword evidence="4 7" id="KW-0812">Transmembrane</keyword>
<evidence type="ECO:0000256" key="3">
    <source>
        <dbReference type="ARBA" id="ARBA00022475"/>
    </source>
</evidence>
<comment type="similarity">
    <text evidence="2">Belongs to the ABC-4 integral membrane protein family. LolC/E subfamily.</text>
</comment>
<dbReference type="EMBL" id="JAPDNS010000001">
    <property type="protein sequence ID" value="MCW3485307.1"/>
    <property type="molecule type" value="Genomic_DNA"/>
</dbReference>
<protein>
    <submittedName>
        <fullName evidence="9">FtsX-like permease family protein</fullName>
    </submittedName>
</protein>
<evidence type="ECO:0000256" key="6">
    <source>
        <dbReference type="ARBA" id="ARBA00023136"/>
    </source>
</evidence>
<sequence>MLFSTGIKEAHHLSGNRKPPDAKGKYVGRHLYQLHKLGYRNLFRNRRRSFFAILIAACGFAALGIALGYYDYSIYGLQEATIRNGFSGAGGTGHAQIRDARLKEREEQYLYEFGIANAPALLDRLRNMPEIADVLPRIMFGGLISNGDKSMPFKGQGIHPDGESRLRNGMVGVDKSMKASSQLQPLNKSKAGVILGKRLARSLNAKVGDILMIYGTTVDGAINGIDVTLMDIVSTGISEVDEYYLMTTIPVVQQLVNTDKISYIAVMFKNRAHLNQQLAALAGQLKTAFPDYRFQLSDWKNDAEFYAAIRDTYTVIITFMGSIVLVIVALSCWNIMNMSTMERIREIGTLRAIGISIHKISGIFLFEALYIGLISVVVGMLLQLLVAALLNAANIMMPPIPGMNRGYILQIYSLTFYHLLIAVGVILAIAFSSLSSFLIIRKLSIIQSLEHA</sequence>
<evidence type="ECO:0000256" key="7">
    <source>
        <dbReference type="SAM" id="Phobius"/>
    </source>
</evidence>
<dbReference type="InterPro" id="IPR051447">
    <property type="entry name" value="Lipoprotein-release_system"/>
</dbReference>
<proteinExistence type="inferred from homology"/>
<feature type="transmembrane region" description="Helical" evidence="7">
    <location>
        <begin position="50"/>
        <end position="70"/>
    </location>
</feature>
<gene>
    <name evidence="9" type="ORF">OL497_15460</name>
</gene>
<accession>A0ABT3IMW2</accession>
<evidence type="ECO:0000259" key="8">
    <source>
        <dbReference type="Pfam" id="PF02687"/>
    </source>
</evidence>
<dbReference type="RefSeq" id="WP_264731548.1">
    <property type="nucleotide sequence ID" value="NZ_JAPDNR010000001.1"/>
</dbReference>
<reference evidence="9 10" key="1">
    <citation type="submission" date="2022-10" db="EMBL/GenBank/DDBJ databases">
        <title>Chitinophaga nivalis PC15 sp. nov., isolated from Pyeongchang county, South Korea.</title>
        <authorList>
            <person name="Trinh H.N."/>
        </authorList>
    </citation>
    <scope>NUCLEOTIDE SEQUENCE [LARGE SCALE GENOMIC DNA]</scope>
    <source>
        <strain evidence="9 10">PC14</strain>
    </source>
</reference>
<dbReference type="Pfam" id="PF02687">
    <property type="entry name" value="FtsX"/>
    <property type="match status" value="1"/>
</dbReference>
<feature type="transmembrane region" description="Helical" evidence="7">
    <location>
        <begin position="368"/>
        <end position="396"/>
    </location>
</feature>
<feature type="transmembrane region" description="Helical" evidence="7">
    <location>
        <begin position="416"/>
        <end position="440"/>
    </location>
</feature>
<comment type="subcellular location">
    <subcellularLocation>
        <location evidence="1">Cell membrane</location>
        <topology evidence="1">Multi-pass membrane protein</topology>
    </subcellularLocation>
</comment>
<evidence type="ECO:0000256" key="5">
    <source>
        <dbReference type="ARBA" id="ARBA00022989"/>
    </source>
</evidence>
<keyword evidence="6 7" id="KW-0472">Membrane</keyword>
<dbReference type="PANTHER" id="PTHR30489">
    <property type="entry name" value="LIPOPROTEIN-RELEASING SYSTEM TRANSMEMBRANE PROTEIN LOLE"/>
    <property type="match status" value="1"/>
</dbReference>
<keyword evidence="3" id="KW-1003">Cell membrane</keyword>
<evidence type="ECO:0000313" key="9">
    <source>
        <dbReference type="EMBL" id="MCW3485307.1"/>
    </source>
</evidence>
<organism evidence="9 10">
    <name type="scientific">Chitinophaga nivalis</name>
    <dbReference type="NCBI Taxonomy" id="2991709"/>
    <lineage>
        <taxon>Bacteria</taxon>
        <taxon>Pseudomonadati</taxon>
        <taxon>Bacteroidota</taxon>
        <taxon>Chitinophagia</taxon>
        <taxon>Chitinophagales</taxon>
        <taxon>Chitinophagaceae</taxon>
        <taxon>Chitinophaga</taxon>
    </lineage>
</organism>
<comment type="caution">
    <text evidence="9">The sequence shown here is derived from an EMBL/GenBank/DDBJ whole genome shotgun (WGS) entry which is preliminary data.</text>
</comment>
<evidence type="ECO:0000256" key="2">
    <source>
        <dbReference type="ARBA" id="ARBA00005236"/>
    </source>
</evidence>